<feature type="binding site" evidence="4">
    <location>
        <begin position="241"/>
        <end position="242"/>
    </location>
    <ligand>
        <name>substrate</name>
    </ligand>
</feature>
<reference evidence="7" key="2">
    <citation type="submission" date="2020-09" db="EMBL/GenBank/DDBJ databases">
        <authorList>
            <person name="Sun Q."/>
            <person name="Ohkuma M."/>
        </authorList>
    </citation>
    <scope>NUCLEOTIDE SEQUENCE</scope>
    <source>
        <strain evidence="7">JCM 3346</strain>
    </source>
</reference>
<feature type="transmembrane region" description="Helical" evidence="6">
    <location>
        <begin position="72"/>
        <end position="93"/>
    </location>
</feature>
<feature type="active site" description="Nucleophile" evidence="3">
    <location>
        <position position="423"/>
    </location>
</feature>
<evidence type="ECO:0000313" key="7">
    <source>
        <dbReference type="EMBL" id="GGR15821.1"/>
    </source>
</evidence>
<feature type="transmembrane region" description="Helical" evidence="6">
    <location>
        <begin position="99"/>
        <end position="126"/>
    </location>
</feature>
<dbReference type="Proteomes" id="UP000610303">
    <property type="component" value="Unassembled WGS sequence"/>
</dbReference>
<evidence type="ECO:0000256" key="3">
    <source>
        <dbReference type="PIRSR" id="PIRSR633199-1"/>
    </source>
</evidence>
<keyword evidence="6" id="KW-1133">Transmembrane helix</keyword>
<accession>A0A918FAD2</accession>
<evidence type="ECO:0008006" key="9">
    <source>
        <dbReference type="Google" id="ProtNLM"/>
    </source>
</evidence>
<keyword evidence="2" id="KW-0378">Hydrolase</keyword>
<feature type="transmembrane region" description="Helical" evidence="6">
    <location>
        <begin position="133"/>
        <end position="159"/>
    </location>
</feature>
<name>A0A918FAD2_AGRME</name>
<evidence type="ECO:0000256" key="6">
    <source>
        <dbReference type="SAM" id="Phobius"/>
    </source>
</evidence>
<dbReference type="InterPro" id="IPR033199">
    <property type="entry name" value="DDAH-like"/>
</dbReference>
<evidence type="ECO:0000256" key="2">
    <source>
        <dbReference type="ARBA" id="ARBA00022801"/>
    </source>
</evidence>
<evidence type="ECO:0000256" key="1">
    <source>
        <dbReference type="ARBA" id="ARBA00008532"/>
    </source>
</evidence>
<keyword evidence="8" id="KW-1185">Reference proteome</keyword>
<evidence type="ECO:0000256" key="5">
    <source>
        <dbReference type="SAM" id="MobiDB-lite"/>
    </source>
</evidence>
<feature type="transmembrane region" description="Helical" evidence="6">
    <location>
        <begin position="36"/>
        <end position="60"/>
    </location>
</feature>
<dbReference type="PANTHER" id="PTHR12737">
    <property type="entry name" value="DIMETHYLARGININE DIMETHYLAMINOHYDROLASE"/>
    <property type="match status" value="1"/>
</dbReference>
<reference evidence="7" key="1">
    <citation type="journal article" date="2014" name="Int. J. Syst. Evol. Microbiol.">
        <title>Complete genome sequence of Corynebacterium casei LMG S-19264T (=DSM 44701T), isolated from a smear-ripened cheese.</title>
        <authorList>
            <consortium name="US DOE Joint Genome Institute (JGI-PGF)"/>
            <person name="Walter F."/>
            <person name="Albersmeier A."/>
            <person name="Kalinowski J."/>
            <person name="Ruckert C."/>
        </authorList>
    </citation>
    <scope>NUCLEOTIDE SEQUENCE</scope>
    <source>
        <strain evidence="7">JCM 3346</strain>
    </source>
</reference>
<protein>
    <recommendedName>
        <fullName evidence="9">Dimethylarginine dimethylaminohydrolase</fullName>
    </recommendedName>
</protein>
<dbReference type="AlphaFoldDB" id="A0A918FAD2"/>
<feature type="binding site" evidence="4">
    <location>
        <position position="236"/>
    </location>
    <ligand>
        <name>substrate</name>
    </ligand>
</feature>
<dbReference type="RefSeq" id="WP_271202693.1">
    <property type="nucleotide sequence ID" value="NZ_BMRJ01000001.1"/>
</dbReference>
<dbReference type="GO" id="GO:0006525">
    <property type="term" value="P:arginine metabolic process"/>
    <property type="evidence" value="ECO:0007669"/>
    <property type="project" value="TreeGrafter"/>
</dbReference>
<dbReference type="SUPFAM" id="SSF55909">
    <property type="entry name" value="Pentein"/>
    <property type="match status" value="1"/>
</dbReference>
<keyword evidence="6" id="KW-0812">Transmembrane</keyword>
<dbReference type="PANTHER" id="PTHR12737:SF9">
    <property type="entry name" value="DIMETHYLARGININASE"/>
    <property type="match status" value="1"/>
</dbReference>
<feature type="active site" description="Proton donor" evidence="3">
    <location>
        <position position="338"/>
    </location>
</feature>
<feature type="binding site" evidence="4">
    <location>
        <position position="194"/>
    </location>
    <ligand>
        <name>substrate</name>
    </ligand>
</feature>
<dbReference type="GO" id="GO:0045429">
    <property type="term" value="P:positive regulation of nitric oxide biosynthetic process"/>
    <property type="evidence" value="ECO:0007669"/>
    <property type="project" value="TreeGrafter"/>
</dbReference>
<dbReference type="GO" id="GO:0000052">
    <property type="term" value="P:citrulline metabolic process"/>
    <property type="evidence" value="ECO:0007669"/>
    <property type="project" value="TreeGrafter"/>
</dbReference>
<dbReference type="GO" id="GO:0016403">
    <property type="term" value="F:dimethylargininase activity"/>
    <property type="evidence" value="ECO:0007669"/>
    <property type="project" value="TreeGrafter"/>
</dbReference>
<dbReference type="Gene3D" id="3.75.10.10">
    <property type="entry name" value="L-arginine/glycine Amidinotransferase, Chain A"/>
    <property type="match status" value="1"/>
</dbReference>
<organism evidence="7 8">
    <name type="scientific">Agromyces mediolanus</name>
    <name type="common">Corynebacterium mediolanum</name>
    <dbReference type="NCBI Taxonomy" id="41986"/>
    <lineage>
        <taxon>Bacteria</taxon>
        <taxon>Bacillati</taxon>
        <taxon>Actinomycetota</taxon>
        <taxon>Actinomycetes</taxon>
        <taxon>Micrococcales</taxon>
        <taxon>Microbacteriaceae</taxon>
        <taxon>Agromyces</taxon>
    </lineage>
</organism>
<dbReference type="EMBL" id="BMRJ01000001">
    <property type="protein sequence ID" value="GGR15821.1"/>
    <property type="molecule type" value="Genomic_DNA"/>
</dbReference>
<comment type="caution">
    <text evidence="7">The sequence shown here is derived from an EMBL/GenBank/DDBJ whole genome shotgun (WGS) entry which is preliminary data.</text>
</comment>
<evidence type="ECO:0000256" key="4">
    <source>
        <dbReference type="PIRSR" id="PIRSR633199-2"/>
    </source>
</evidence>
<evidence type="ECO:0000313" key="8">
    <source>
        <dbReference type="Proteomes" id="UP000610303"/>
    </source>
</evidence>
<dbReference type="Pfam" id="PF02274">
    <property type="entry name" value="ADI"/>
    <property type="match status" value="1"/>
</dbReference>
<dbReference type="GO" id="GO:0016597">
    <property type="term" value="F:amino acid binding"/>
    <property type="evidence" value="ECO:0007669"/>
    <property type="project" value="TreeGrafter"/>
</dbReference>
<feature type="binding site" evidence="4">
    <location>
        <position position="308"/>
    </location>
    <ligand>
        <name>substrate</name>
    </ligand>
</feature>
<keyword evidence="6" id="KW-0472">Membrane</keyword>
<dbReference type="NCBIfam" id="NF045660">
    <property type="entry name" value="DiMthArgaseDdahStm"/>
    <property type="match status" value="1"/>
</dbReference>
<proteinExistence type="inferred from homology"/>
<comment type="similarity">
    <text evidence="1">Belongs to the DDAH family.</text>
</comment>
<feature type="region of interest" description="Disordered" evidence="5">
    <location>
        <begin position="1"/>
        <end position="29"/>
    </location>
</feature>
<gene>
    <name evidence="7" type="ORF">GCM10010196_05680</name>
</gene>
<feature type="binding site" evidence="4">
    <location>
        <position position="261"/>
    </location>
    <ligand>
        <name>substrate</name>
    </ligand>
</feature>
<feature type="binding site" evidence="4">
    <location>
        <position position="417"/>
    </location>
    <ligand>
        <name>substrate</name>
    </ligand>
</feature>
<sequence>MTSPAPADPAAESSGDPAEPAARPAPARRTGGGRQVLAVLGSAAAVGALGFLGALLAFFIGNGHTPEVFMQLTGHFALAGFFAAALLAISNAAGALRTWFLALISGFAAAVLAAILATTVTVLATGRGISGELFLFVVGSLVSLNLVFVLLVTFGELWLAPFVARAIQSYQPERTPRRIALVRIPASNLADGELTHLERLPVDQAKADEQWDNYCATLVAEGWETVEIDAAPELADSVFVEDTVVLFEDLAVITSPGAVSRRGEIEGVERSVRDLPGLELARIEAPGTLEGGDVLKVGRTVYVGASSRTNAEGIRQLRALLEGRGYTVVAVPVTRALHLKSAVTALPDGTVIGHPELVDAPSLFPRFLPVPEREGVAVVLVSDDTLLMSAAAPRTAELLSGLGYRVLTVDISEFEKLEGCVTCLSVRVR</sequence>